<keyword evidence="4 9" id="KW-0863">Zinc-finger</keyword>
<feature type="region of interest" description="Disordered" evidence="10">
    <location>
        <begin position="31"/>
        <end position="60"/>
    </location>
</feature>
<dbReference type="GO" id="GO:0003677">
    <property type="term" value="F:DNA binding"/>
    <property type="evidence" value="ECO:0007669"/>
    <property type="project" value="UniProtKB-KW"/>
</dbReference>
<feature type="domain" description="C2H2-type" evidence="11">
    <location>
        <begin position="212"/>
        <end position="239"/>
    </location>
</feature>
<keyword evidence="13" id="KW-1185">Reference proteome</keyword>
<sequence>MLKFLHYVEMDESHKVDLELLDLIIKEDLSDTSRKSPSSDGVTSVEKKNENLGATEEDMQNQNKIKDFLMDERIPWDSTIYSPGPSTSGGIAQEHGSHCFSRDKGKEITKSNTHNLGGNEKQQKETHDFKTSDYVSFISENIQGVEKVTGDKKCDFQCKTCEKEFTYRSQLKQHEVVHTGERRYPCDYCDKACRDSYALKEHVRTHTGEKPFSCLQCPKRFRSSSNLSEHKLLHLQERPYYPCPDCEKRFTQKGSMNFHRKTSCKKSDLSK</sequence>
<evidence type="ECO:0000313" key="13">
    <source>
        <dbReference type="Proteomes" id="UP000887013"/>
    </source>
</evidence>
<feature type="domain" description="C2H2-type" evidence="11">
    <location>
        <begin position="156"/>
        <end position="183"/>
    </location>
</feature>
<dbReference type="GO" id="GO:0048598">
    <property type="term" value="P:embryonic morphogenesis"/>
    <property type="evidence" value="ECO:0007669"/>
    <property type="project" value="UniProtKB-ARBA"/>
</dbReference>
<reference evidence="12" key="1">
    <citation type="submission" date="2020-08" db="EMBL/GenBank/DDBJ databases">
        <title>Multicomponent nature underlies the extraordinary mechanical properties of spider dragline silk.</title>
        <authorList>
            <person name="Kono N."/>
            <person name="Nakamura H."/>
            <person name="Mori M."/>
            <person name="Yoshida Y."/>
            <person name="Ohtoshi R."/>
            <person name="Malay A.D."/>
            <person name="Moran D.A.P."/>
            <person name="Tomita M."/>
            <person name="Numata K."/>
            <person name="Arakawa K."/>
        </authorList>
    </citation>
    <scope>NUCLEOTIDE SEQUENCE</scope>
</reference>
<dbReference type="FunFam" id="3.30.160.60:FF:000624">
    <property type="entry name" value="zinc finger protein 697"/>
    <property type="match status" value="1"/>
</dbReference>
<keyword evidence="3" id="KW-0677">Repeat</keyword>
<dbReference type="FunFam" id="3.30.160.60:FF:000100">
    <property type="entry name" value="Zinc finger 45-like"/>
    <property type="match status" value="1"/>
</dbReference>
<feature type="domain" description="C2H2-type" evidence="11">
    <location>
        <begin position="184"/>
        <end position="211"/>
    </location>
</feature>
<dbReference type="Pfam" id="PF00096">
    <property type="entry name" value="zf-C2H2"/>
    <property type="match status" value="3"/>
</dbReference>
<keyword evidence="8" id="KW-0539">Nucleus</keyword>
<evidence type="ECO:0000313" key="12">
    <source>
        <dbReference type="EMBL" id="GFT34590.1"/>
    </source>
</evidence>
<keyword evidence="7" id="KW-0804">Transcription</keyword>
<dbReference type="GO" id="GO:0008270">
    <property type="term" value="F:zinc ion binding"/>
    <property type="evidence" value="ECO:0007669"/>
    <property type="project" value="UniProtKB-KW"/>
</dbReference>
<gene>
    <name evidence="12" type="ORF">NPIL_447381</name>
</gene>
<dbReference type="SUPFAM" id="SSF57667">
    <property type="entry name" value="beta-beta-alpha zinc fingers"/>
    <property type="match status" value="3"/>
</dbReference>
<keyword evidence="5" id="KW-0862">Zinc</keyword>
<evidence type="ECO:0000256" key="6">
    <source>
        <dbReference type="ARBA" id="ARBA00023015"/>
    </source>
</evidence>
<dbReference type="EMBL" id="BMAW01108538">
    <property type="protein sequence ID" value="GFT34590.1"/>
    <property type="molecule type" value="Genomic_DNA"/>
</dbReference>
<dbReference type="InterPro" id="IPR036236">
    <property type="entry name" value="Znf_C2H2_sf"/>
</dbReference>
<evidence type="ECO:0000256" key="10">
    <source>
        <dbReference type="SAM" id="MobiDB-lite"/>
    </source>
</evidence>
<evidence type="ECO:0000259" key="11">
    <source>
        <dbReference type="PROSITE" id="PS50157"/>
    </source>
</evidence>
<organism evidence="12 13">
    <name type="scientific">Nephila pilipes</name>
    <name type="common">Giant wood spider</name>
    <name type="synonym">Nephila maculata</name>
    <dbReference type="NCBI Taxonomy" id="299642"/>
    <lineage>
        <taxon>Eukaryota</taxon>
        <taxon>Metazoa</taxon>
        <taxon>Ecdysozoa</taxon>
        <taxon>Arthropoda</taxon>
        <taxon>Chelicerata</taxon>
        <taxon>Arachnida</taxon>
        <taxon>Araneae</taxon>
        <taxon>Araneomorphae</taxon>
        <taxon>Entelegynae</taxon>
        <taxon>Araneoidea</taxon>
        <taxon>Nephilidae</taxon>
        <taxon>Nephila</taxon>
    </lineage>
</organism>
<dbReference type="FunFam" id="3.30.160.60:FF:000072">
    <property type="entry name" value="zinc finger protein 143 isoform X1"/>
    <property type="match status" value="1"/>
</dbReference>
<dbReference type="PROSITE" id="PS00028">
    <property type="entry name" value="ZINC_FINGER_C2H2_1"/>
    <property type="match status" value="3"/>
</dbReference>
<evidence type="ECO:0000256" key="5">
    <source>
        <dbReference type="ARBA" id="ARBA00022833"/>
    </source>
</evidence>
<proteinExistence type="predicted"/>
<dbReference type="InterPro" id="IPR013087">
    <property type="entry name" value="Znf_C2H2_type"/>
</dbReference>
<evidence type="ECO:0000256" key="4">
    <source>
        <dbReference type="ARBA" id="ARBA00022771"/>
    </source>
</evidence>
<dbReference type="Proteomes" id="UP000887013">
    <property type="component" value="Unassembled WGS sequence"/>
</dbReference>
<dbReference type="PANTHER" id="PTHR24394:SF48">
    <property type="entry name" value="ZINC FINGER PROTEIN 771"/>
    <property type="match status" value="1"/>
</dbReference>
<keyword evidence="2" id="KW-0479">Metal-binding</keyword>
<dbReference type="PROSITE" id="PS50157">
    <property type="entry name" value="ZINC_FINGER_C2H2_2"/>
    <property type="match status" value="4"/>
</dbReference>
<evidence type="ECO:0000256" key="9">
    <source>
        <dbReference type="PROSITE-ProRule" id="PRU00042"/>
    </source>
</evidence>
<comment type="caution">
    <text evidence="12">The sequence shown here is derived from an EMBL/GenBank/DDBJ whole genome shotgun (WGS) entry which is preliminary data.</text>
</comment>
<evidence type="ECO:0000256" key="8">
    <source>
        <dbReference type="ARBA" id="ARBA00023242"/>
    </source>
</evidence>
<dbReference type="GO" id="GO:0000981">
    <property type="term" value="F:DNA-binding transcription factor activity, RNA polymerase II-specific"/>
    <property type="evidence" value="ECO:0007669"/>
    <property type="project" value="TreeGrafter"/>
</dbReference>
<dbReference type="OrthoDB" id="6077919at2759"/>
<comment type="subcellular location">
    <subcellularLocation>
        <location evidence="1">Nucleus</location>
    </subcellularLocation>
</comment>
<feature type="domain" description="C2H2-type" evidence="11">
    <location>
        <begin position="241"/>
        <end position="268"/>
    </location>
</feature>
<dbReference type="PANTHER" id="PTHR24394">
    <property type="entry name" value="ZINC FINGER PROTEIN"/>
    <property type="match status" value="1"/>
</dbReference>
<name>A0A8X6TMB6_NEPPI</name>
<protein>
    <recommendedName>
        <fullName evidence="11">C2H2-type domain-containing protein</fullName>
    </recommendedName>
</protein>
<accession>A0A8X6TMB6</accession>
<keyword evidence="6" id="KW-0805">Transcription regulation</keyword>
<dbReference type="SMART" id="SM00355">
    <property type="entry name" value="ZnF_C2H2"/>
    <property type="match status" value="4"/>
</dbReference>
<evidence type="ECO:0000256" key="1">
    <source>
        <dbReference type="ARBA" id="ARBA00004123"/>
    </source>
</evidence>
<evidence type="ECO:0000256" key="7">
    <source>
        <dbReference type="ARBA" id="ARBA00023163"/>
    </source>
</evidence>
<dbReference type="Gene3D" id="3.30.160.60">
    <property type="entry name" value="Classic Zinc Finger"/>
    <property type="match status" value="4"/>
</dbReference>
<evidence type="ECO:0000256" key="2">
    <source>
        <dbReference type="ARBA" id="ARBA00022723"/>
    </source>
</evidence>
<dbReference type="AlphaFoldDB" id="A0A8X6TMB6"/>
<dbReference type="FunFam" id="3.30.160.60:FF:000340">
    <property type="entry name" value="zinc finger protein 473 isoform X1"/>
    <property type="match status" value="1"/>
</dbReference>
<evidence type="ECO:0000256" key="3">
    <source>
        <dbReference type="ARBA" id="ARBA00022737"/>
    </source>
</evidence>
<dbReference type="GO" id="GO:0005634">
    <property type="term" value="C:nucleus"/>
    <property type="evidence" value="ECO:0007669"/>
    <property type="project" value="UniProtKB-SubCell"/>
</dbReference>